<comment type="caution">
    <text evidence="17">The sequence shown here is derived from an EMBL/GenBank/DDBJ whole genome shotgun (WGS) entry which is preliminary data.</text>
</comment>
<keyword evidence="9 13" id="KW-0238">DNA-binding</keyword>
<evidence type="ECO:0000256" key="8">
    <source>
        <dbReference type="ARBA" id="ARBA00023015"/>
    </source>
</evidence>
<dbReference type="Pfam" id="PF01726">
    <property type="entry name" value="LexA_DNA_bind"/>
    <property type="match status" value="1"/>
</dbReference>
<dbReference type="InterPro" id="IPR006200">
    <property type="entry name" value="LexA"/>
</dbReference>
<feature type="site" description="Cleavage; by autolysis" evidence="13">
    <location>
        <begin position="85"/>
        <end position="86"/>
    </location>
</feature>
<keyword evidence="4 13" id="KW-0235">DNA replication</keyword>
<evidence type="ECO:0000256" key="3">
    <source>
        <dbReference type="ARBA" id="ARBA00022491"/>
    </source>
</evidence>
<comment type="similarity">
    <text evidence="1 13 14">Belongs to the peptidase S24 family.</text>
</comment>
<dbReference type="SUPFAM" id="SSF46785">
    <property type="entry name" value="Winged helix' DNA-binding domain"/>
    <property type="match status" value="1"/>
</dbReference>
<keyword evidence="3 13" id="KW-0678">Repressor</keyword>
<name>A0A5A9XH44_9BACT</name>
<keyword evidence="7 13" id="KW-0068">Autocatalytic cleavage</keyword>
<dbReference type="Pfam" id="PF00717">
    <property type="entry name" value="Peptidase_S24"/>
    <property type="match status" value="1"/>
</dbReference>
<evidence type="ECO:0000256" key="11">
    <source>
        <dbReference type="ARBA" id="ARBA00023204"/>
    </source>
</evidence>
<dbReference type="GO" id="GO:0003677">
    <property type="term" value="F:DNA binding"/>
    <property type="evidence" value="ECO:0007669"/>
    <property type="project" value="UniProtKB-UniRule"/>
</dbReference>
<dbReference type="AlphaFoldDB" id="A0A5A9XH44"/>
<evidence type="ECO:0000313" key="17">
    <source>
        <dbReference type="EMBL" id="KAA0891389.1"/>
    </source>
</evidence>
<dbReference type="OrthoDB" id="9802364at2"/>
<dbReference type="HAMAP" id="MF_00015">
    <property type="entry name" value="LexA"/>
    <property type="match status" value="1"/>
</dbReference>
<keyword evidence="6 13" id="KW-0378">Hydrolase</keyword>
<comment type="catalytic activity">
    <reaction evidence="13">
        <text>Hydrolysis of Ala-|-Gly bond in repressor LexA.</text>
        <dbReference type="EC" id="3.4.21.88"/>
    </reaction>
</comment>
<feature type="active site" description="For autocatalytic cleavage activity" evidence="13">
    <location>
        <position position="120"/>
    </location>
</feature>
<dbReference type="NCBIfam" id="TIGR00498">
    <property type="entry name" value="lexA"/>
    <property type="match status" value="1"/>
</dbReference>
<sequence length="201" mass="21724">MEELTGRQRQVLDFIASHIDGSGYPPTQREIARHLGVSGTLPVAKHLAALERKGCLRRDEGSRGIALAGFTGGTQSLPIVGTVRAGNLSPAIEDIQGYFAVDRNEIKGAGCFFLRVSGDSMITAGIFDGDLALVHPQPIAENRDTVVAMVDGEATLKWFYREHDCIRLQPANPNMKAIILRPGDGEVSIVGKVIGIYRRMG</sequence>
<feature type="domain" description="LexA repressor DNA-binding" evidence="16">
    <location>
        <begin position="1"/>
        <end position="61"/>
    </location>
</feature>
<comment type="function">
    <text evidence="13">Represses a number of genes involved in the response to DNA damage (SOS response), including recA and lexA. In the presence of single-stranded DNA, RecA interacts with LexA causing an autocatalytic cleavage which disrupts the DNA-binding part of LexA, leading to derepression of the SOS regulon and eventually DNA repair.</text>
</comment>
<dbReference type="PANTHER" id="PTHR33516:SF2">
    <property type="entry name" value="LEXA REPRESSOR-RELATED"/>
    <property type="match status" value="1"/>
</dbReference>
<evidence type="ECO:0000256" key="14">
    <source>
        <dbReference type="RuleBase" id="RU003991"/>
    </source>
</evidence>
<keyword evidence="18" id="KW-1185">Reference proteome</keyword>
<organism evidence="17 18">
    <name type="scientific">Oryzomonas rubra</name>
    <dbReference type="NCBI Taxonomy" id="2509454"/>
    <lineage>
        <taxon>Bacteria</taxon>
        <taxon>Pseudomonadati</taxon>
        <taxon>Thermodesulfobacteriota</taxon>
        <taxon>Desulfuromonadia</taxon>
        <taxon>Geobacterales</taxon>
        <taxon>Geobacteraceae</taxon>
        <taxon>Oryzomonas</taxon>
    </lineage>
</organism>
<dbReference type="SUPFAM" id="SSF51306">
    <property type="entry name" value="LexA/Signal peptidase"/>
    <property type="match status" value="1"/>
</dbReference>
<evidence type="ECO:0000256" key="7">
    <source>
        <dbReference type="ARBA" id="ARBA00022813"/>
    </source>
</evidence>
<reference evidence="17 18" key="1">
    <citation type="submission" date="2019-04" db="EMBL/GenBank/DDBJ databases">
        <title>Geobacter ruber sp. nov., ferric-reducing bacteria isolated from paddy soil.</title>
        <authorList>
            <person name="Xu Z."/>
            <person name="Masuda Y."/>
            <person name="Itoh H."/>
            <person name="Senoo K."/>
        </authorList>
    </citation>
    <scope>NUCLEOTIDE SEQUENCE [LARGE SCALE GENOMIC DNA]</scope>
    <source>
        <strain evidence="17 18">Red88</strain>
    </source>
</reference>
<dbReference type="EMBL" id="SRSD01000006">
    <property type="protein sequence ID" value="KAA0891389.1"/>
    <property type="molecule type" value="Genomic_DNA"/>
</dbReference>
<dbReference type="PRINTS" id="PR00726">
    <property type="entry name" value="LEXASERPTASE"/>
</dbReference>
<gene>
    <name evidence="13 17" type="primary">lexA</name>
    <name evidence="17" type="ORF">ET418_11450</name>
</gene>
<dbReference type="EC" id="3.4.21.88" evidence="13"/>
<evidence type="ECO:0000313" key="18">
    <source>
        <dbReference type="Proteomes" id="UP000324298"/>
    </source>
</evidence>
<feature type="domain" description="Peptidase S24/S26A/S26B/S26C" evidence="15">
    <location>
        <begin position="78"/>
        <end position="194"/>
    </location>
</feature>
<dbReference type="InterPro" id="IPR039418">
    <property type="entry name" value="LexA-like"/>
</dbReference>
<evidence type="ECO:0000256" key="5">
    <source>
        <dbReference type="ARBA" id="ARBA00022763"/>
    </source>
</evidence>
<evidence type="ECO:0000256" key="9">
    <source>
        <dbReference type="ARBA" id="ARBA00023125"/>
    </source>
</evidence>
<evidence type="ECO:0000259" key="16">
    <source>
        <dbReference type="Pfam" id="PF01726"/>
    </source>
</evidence>
<dbReference type="InterPro" id="IPR050077">
    <property type="entry name" value="LexA_repressor"/>
</dbReference>
<comment type="subunit">
    <text evidence="2 13">Homodimer.</text>
</comment>
<evidence type="ECO:0000256" key="2">
    <source>
        <dbReference type="ARBA" id="ARBA00011738"/>
    </source>
</evidence>
<dbReference type="GO" id="GO:0006260">
    <property type="term" value="P:DNA replication"/>
    <property type="evidence" value="ECO:0007669"/>
    <property type="project" value="UniProtKB-UniRule"/>
</dbReference>
<dbReference type="FunFam" id="2.10.109.10:FF:000001">
    <property type="entry name" value="LexA repressor"/>
    <property type="match status" value="1"/>
</dbReference>
<evidence type="ECO:0000256" key="12">
    <source>
        <dbReference type="ARBA" id="ARBA00023236"/>
    </source>
</evidence>
<dbReference type="Gene3D" id="1.10.10.10">
    <property type="entry name" value="Winged helix-like DNA-binding domain superfamily/Winged helix DNA-binding domain"/>
    <property type="match status" value="1"/>
</dbReference>
<feature type="active site" description="For autocatalytic cleavage activity" evidence="13">
    <location>
        <position position="157"/>
    </location>
</feature>
<dbReference type="InterPro" id="IPR006199">
    <property type="entry name" value="LexA_DNA-bd_dom"/>
</dbReference>
<accession>A0A5A9XH44</accession>
<dbReference type="FunFam" id="1.10.10.10:FF:000009">
    <property type="entry name" value="LexA repressor"/>
    <property type="match status" value="1"/>
</dbReference>
<keyword evidence="10 13" id="KW-0804">Transcription</keyword>
<evidence type="ECO:0000256" key="6">
    <source>
        <dbReference type="ARBA" id="ARBA00022801"/>
    </source>
</evidence>
<dbReference type="Gene3D" id="2.10.109.10">
    <property type="entry name" value="Umud Fragment, subunit A"/>
    <property type="match status" value="1"/>
</dbReference>
<dbReference type="InterPro" id="IPR015927">
    <property type="entry name" value="Peptidase_S24_S26A/B/C"/>
</dbReference>
<dbReference type="GO" id="GO:0006508">
    <property type="term" value="P:proteolysis"/>
    <property type="evidence" value="ECO:0007669"/>
    <property type="project" value="InterPro"/>
</dbReference>
<dbReference type="Proteomes" id="UP000324298">
    <property type="component" value="Unassembled WGS sequence"/>
</dbReference>
<dbReference type="GO" id="GO:0006281">
    <property type="term" value="P:DNA repair"/>
    <property type="evidence" value="ECO:0007669"/>
    <property type="project" value="UniProtKB-UniRule"/>
</dbReference>
<dbReference type="InterPro" id="IPR036390">
    <property type="entry name" value="WH_DNA-bd_sf"/>
</dbReference>
<dbReference type="RefSeq" id="WP_149307752.1">
    <property type="nucleotide sequence ID" value="NZ_SRSD01000006.1"/>
</dbReference>
<dbReference type="GO" id="GO:0004252">
    <property type="term" value="F:serine-type endopeptidase activity"/>
    <property type="evidence" value="ECO:0007669"/>
    <property type="project" value="UniProtKB-UniRule"/>
</dbReference>
<dbReference type="GO" id="GO:0045892">
    <property type="term" value="P:negative regulation of DNA-templated transcription"/>
    <property type="evidence" value="ECO:0007669"/>
    <property type="project" value="UniProtKB-UniRule"/>
</dbReference>
<keyword evidence="8 13" id="KW-0805">Transcription regulation</keyword>
<evidence type="ECO:0000259" key="15">
    <source>
        <dbReference type="Pfam" id="PF00717"/>
    </source>
</evidence>
<keyword evidence="12 13" id="KW-0742">SOS response</keyword>
<evidence type="ECO:0000256" key="1">
    <source>
        <dbReference type="ARBA" id="ARBA00007484"/>
    </source>
</evidence>
<dbReference type="InterPro" id="IPR006197">
    <property type="entry name" value="Peptidase_S24_LexA"/>
</dbReference>
<dbReference type="PANTHER" id="PTHR33516">
    <property type="entry name" value="LEXA REPRESSOR"/>
    <property type="match status" value="1"/>
</dbReference>
<evidence type="ECO:0000256" key="4">
    <source>
        <dbReference type="ARBA" id="ARBA00022705"/>
    </source>
</evidence>
<dbReference type="InterPro" id="IPR036286">
    <property type="entry name" value="LexA/Signal_pep-like_sf"/>
</dbReference>
<proteinExistence type="inferred from homology"/>
<protein>
    <recommendedName>
        <fullName evidence="13">LexA repressor</fullName>
        <ecNumber evidence="13">3.4.21.88</ecNumber>
    </recommendedName>
</protein>
<feature type="DNA-binding region" description="H-T-H motif" evidence="13">
    <location>
        <begin position="28"/>
        <end position="48"/>
    </location>
</feature>
<dbReference type="InterPro" id="IPR036388">
    <property type="entry name" value="WH-like_DNA-bd_sf"/>
</dbReference>
<evidence type="ECO:0000256" key="10">
    <source>
        <dbReference type="ARBA" id="ARBA00023163"/>
    </source>
</evidence>
<keyword evidence="5 13" id="KW-0227">DNA damage</keyword>
<evidence type="ECO:0000256" key="13">
    <source>
        <dbReference type="HAMAP-Rule" id="MF_00015"/>
    </source>
</evidence>
<keyword evidence="11 13" id="KW-0234">DNA repair</keyword>
<dbReference type="CDD" id="cd06529">
    <property type="entry name" value="S24_LexA-like"/>
    <property type="match status" value="1"/>
</dbReference>
<dbReference type="GO" id="GO:0009432">
    <property type="term" value="P:SOS response"/>
    <property type="evidence" value="ECO:0007669"/>
    <property type="project" value="UniProtKB-UniRule"/>
</dbReference>